<accession>A0ABQ1IHJ8</accession>
<reference evidence="2" key="1">
    <citation type="journal article" date="2019" name="Int. J. Syst. Evol. Microbiol.">
        <title>The Global Catalogue of Microorganisms (GCM) 10K type strain sequencing project: providing services to taxonomists for standard genome sequencing and annotation.</title>
        <authorList>
            <consortium name="The Broad Institute Genomics Platform"/>
            <consortium name="The Broad Institute Genome Sequencing Center for Infectious Disease"/>
            <person name="Wu L."/>
            <person name="Ma J."/>
        </authorList>
    </citation>
    <scope>NUCLEOTIDE SEQUENCE [LARGE SCALE GENOMIC DNA]</scope>
    <source>
        <strain evidence="2">CGMCC 1.10188</strain>
    </source>
</reference>
<gene>
    <name evidence="1" type="ORF">GCM10011505_22710</name>
</gene>
<evidence type="ECO:0000313" key="1">
    <source>
        <dbReference type="EMBL" id="GGB40686.1"/>
    </source>
</evidence>
<sequence length="83" mass="9231">MSPAGYRLFSRLTRRPTDTKHLGEQWRQRLGAGIGVMTIDMTEKVTPPCTVEGLGGAEQQDMPCRLFRPVRMRMQPLAAGTNG</sequence>
<comment type="caution">
    <text evidence="1">The sequence shown here is derived from an EMBL/GenBank/DDBJ whole genome shotgun (WGS) entry which is preliminary data.</text>
</comment>
<proteinExistence type="predicted"/>
<evidence type="ECO:0000313" key="2">
    <source>
        <dbReference type="Proteomes" id="UP000603352"/>
    </source>
</evidence>
<dbReference type="EMBL" id="BMDZ01000023">
    <property type="protein sequence ID" value="GGB40686.1"/>
    <property type="molecule type" value="Genomic_DNA"/>
</dbReference>
<protein>
    <submittedName>
        <fullName evidence="1">Uncharacterized protein</fullName>
    </submittedName>
</protein>
<name>A0ABQ1IHJ8_9PROT</name>
<dbReference type="Proteomes" id="UP000603352">
    <property type="component" value="Unassembled WGS sequence"/>
</dbReference>
<keyword evidence="2" id="KW-1185">Reference proteome</keyword>
<organism evidence="1 2">
    <name type="scientific">Tistrella bauzanensis</name>
    <dbReference type="NCBI Taxonomy" id="657419"/>
    <lineage>
        <taxon>Bacteria</taxon>
        <taxon>Pseudomonadati</taxon>
        <taxon>Pseudomonadota</taxon>
        <taxon>Alphaproteobacteria</taxon>
        <taxon>Geminicoccales</taxon>
        <taxon>Geminicoccaceae</taxon>
        <taxon>Tistrella</taxon>
    </lineage>
</organism>